<comment type="caution">
    <text evidence="1">The sequence shown here is derived from an EMBL/GenBank/DDBJ whole genome shotgun (WGS) entry which is preliminary data.</text>
</comment>
<keyword evidence="2" id="KW-1185">Reference proteome</keyword>
<reference evidence="1" key="1">
    <citation type="thesis" date="2020" institute="ProQuest LLC" country="789 East Eisenhower Parkway, Ann Arbor, MI, USA">
        <title>Comparative Genomics and Chromosome Evolution.</title>
        <authorList>
            <person name="Mudd A.B."/>
        </authorList>
    </citation>
    <scope>NUCLEOTIDE SEQUENCE</scope>
    <source>
        <strain evidence="1">237g6f4</strain>
        <tissue evidence="1">Blood</tissue>
    </source>
</reference>
<gene>
    <name evidence="1" type="ORF">GDO81_005194</name>
</gene>
<protein>
    <recommendedName>
        <fullName evidence="3">Secreted protein</fullName>
    </recommendedName>
</protein>
<sequence length="63" mass="7239">MCLFSPSFSILHCCFSFAFDEKVKGNCFPELATFNAFLMKGGEDNGFQMIRIIKCICKLVFWL</sequence>
<proteinExistence type="predicted"/>
<evidence type="ECO:0000313" key="1">
    <source>
        <dbReference type="EMBL" id="KAG8585912.1"/>
    </source>
</evidence>
<dbReference type="EMBL" id="WNYA01000002">
    <property type="protein sequence ID" value="KAG8585912.1"/>
    <property type="molecule type" value="Genomic_DNA"/>
</dbReference>
<evidence type="ECO:0000313" key="2">
    <source>
        <dbReference type="Proteomes" id="UP000824782"/>
    </source>
</evidence>
<name>A0AAV7CLF8_ENGPU</name>
<accession>A0AAV7CLF8</accession>
<dbReference type="AlphaFoldDB" id="A0AAV7CLF8"/>
<evidence type="ECO:0008006" key="3">
    <source>
        <dbReference type="Google" id="ProtNLM"/>
    </source>
</evidence>
<dbReference type="Proteomes" id="UP000824782">
    <property type="component" value="Unassembled WGS sequence"/>
</dbReference>
<organism evidence="1 2">
    <name type="scientific">Engystomops pustulosus</name>
    <name type="common">Tungara frog</name>
    <name type="synonym">Physalaemus pustulosus</name>
    <dbReference type="NCBI Taxonomy" id="76066"/>
    <lineage>
        <taxon>Eukaryota</taxon>
        <taxon>Metazoa</taxon>
        <taxon>Chordata</taxon>
        <taxon>Craniata</taxon>
        <taxon>Vertebrata</taxon>
        <taxon>Euteleostomi</taxon>
        <taxon>Amphibia</taxon>
        <taxon>Batrachia</taxon>
        <taxon>Anura</taxon>
        <taxon>Neobatrachia</taxon>
        <taxon>Hyloidea</taxon>
        <taxon>Leptodactylidae</taxon>
        <taxon>Leiuperinae</taxon>
        <taxon>Engystomops</taxon>
    </lineage>
</organism>